<gene>
    <name evidence="1" type="ORF">N7468_002134</name>
</gene>
<protein>
    <submittedName>
        <fullName evidence="1">Uncharacterized protein</fullName>
    </submittedName>
</protein>
<reference evidence="1" key="2">
    <citation type="journal article" date="2023" name="IMA Fungus">
        <title>Comparative genomic study of the Penicillium genus elucidates a diverse pangenome and 15 lateral gene transfer events.</title>
        <authorList>
            <person name="Petersen C."/>
            <person name="Sorensen T."/>
            <person name="Nielsen M.R."/>
            <person name="Sondergaard T.E."/>
            <person name="Sorensen J.L."/>
            <person name="Fitzpatrick D.A."/>
            <person name="Frisvad J.C."/>
            <person name="Nielsen K.L."/>
        </authorList>
    </citation>
    <scope>NUCLEOTIDE SEQUENCE</scope>
    <source>
        <strain evidence="1">IBT 19713</strain>
    </source>
</reference>
<dbReference type="GeneID" id="83198734"/>
<dbReference type="EMBL" id="JAPQKS010000002">
    <property type="protein sequence ID" value="KAJ5247151.1"/>
    <property type="molecule type" value="Genomic_DNA"/>
</dbReference>
<proteinExistence type="predicted"/>
<accession>A0A9W9PJK9</accession>
<organism evidence="1 2">
    <name type="scientific">Penicillium chermesinum</name>
    <dbReference type="NCBI Taxonomy" id="63820"/>
    <lineage>
        <taxon>Eukaryota</taxon>
        <taxon>Fungi</taxon>
        <taxon>Dikarya</taxon>
        <taxon>Ascomycota</taxon>
        <taxon>Pezizomycotina</taxon>
        <taxon>Eurotiomycetes</taxon>
        <taxon>Eurotiomycetidae</taxon>
        <taxon>Eurotiales</taxon>
        <taxon>Aspergillaceae</taxon>
        <taxon>Penicillium</taxon>
    </lineage>
</organism>
<evidence type="ECO:0000313" key="1">
    <source>
        <dbReference type="EMBL" id="KAJ5247151.1"/>
    </source>
</evidence>
<keyword evidence="2" id="KW-1185">Reference proteome</keyword>
<reference evidence="1" key="1">
    <citation type="submission" date="2022-11" db="EMBL/GenBank/DDBJ databases">
        <authorList>
            <person name="Petersen C."/>
        </authorList>
    </citation>
    <scope>NUCLEOTIDE SEQUENCE</scope>
    <source>
        <strain evidence="1">IBT 19713</strain>
    </source>
</reference>
<evidence type="ECO:0000313" key="2">
    <source>
        <dbReference type="Proteomes" id="UP001150941"/>
    </source>
</evidence>
<dbReference type="AlphaFoldDB" id="A0A9W9PJK9"/>
<comment type="caution">
    <text evidence="1">The sequence shown here is derived from an EMBL/GenBank/DDBJ whole genome shotgun (WGS) entry which is preliminary data.</text>
</comment>
<name>A0A9W9PJK9_9EURO</name>
<sequence length="85" mass="9561">MDSYQLPAQRPRAPPRNAELKFFGILQLSFPNFLPPSKTFETCSHISIPSRLSRIRPSSRNTRHVSIAGAFIFPSEIDGDVPGRH</sequence>
<dbReference type="RefSeq" id="XP_058334572.1">
    <property type="nucleotide sequence ID" value="XM_058471431.1"/>
</dbReference>
<dbReference type="Proteomes" id="UP001150941">
    <property type="component" value="Unassembled WGS sequence"/>
</dbReference>